<keyword evidence="1 4" id="KW-0808">Transferase</keyword>
<evidence type="ECO:0000313" key="4">
    <source>
        <dbReference type="EMBL" id="QGM44520.1"/>
    </source>
</evidence>
<dbReference type="GO" id="GO:0016747">
    <property type="term" value="F:acyltransferase activity, transferring groups other than amino-acyl groups"/>
    <property type="evidence" value="ECO:0007669"/>
    <property type="project" value="InterPro"/>
</dbReference>
<keyword evidence="5" id="KW-1185">Reference proteome</keyword>
<dbReference type="KEGG" id="mhey:H2LOC_001750"/>
<protein>
    <submittedName>
        <fullName evidence="4">GNAT family N-acetyltransferase</fullName>
    </submittedName>
</protein>
<proteinExistence type="predicted"/>
<dbReference type="InterPro" id="IPR016181">
    <property type="entry name" value="Acyl_CoA_acyltransferase"/>
</dbReference>
<dbReference type="AlphaFoldDB" id="A0A6B8KDM6"/>
<keyword evidence="2" id="KW-0012">Acyltransferase</keyword>
<evidence type="ECO:0000259" key="3">
    <source>
        <dbReference type="PROSITE" id="PS51186"/>
    </source>
</evidence>
<dbReference type="Pfam" id="PF00583">
    <property type="entry name" value="Acetyltransf_1"/>
    <property type="match status" value="1"/>
</dbReference>
<evidence type="ECO:0000313" key="5">
    <source>
        <dbReference type="Proteomes" id="UP000309061"/>
    </source>
</evidence>
<dbReference type="PROSITE" id="PS51186">
    <property type="entry name" value="GNAT"/>
    <property type="match status" value="1"/>
</dbReference>
<accession>A0A6B8KDM6</accession>
<evidence type="ECO:0000256" key="2">
    <source>
        <dbReference type="ARBA" id="ARBA00023315"/>
    </source>
</evidence>
<sequence>MACDEGFDQPTLQFSFQIDEAGESPFVAVLLAAEIAPKFGPRDERPFSILASDQQGVFIGGANGQSHWRWLYVRHFFVAPEWRRRGLGRRLMAQVEALARARECVGIYLDTFEESAARFYESCGFARCGGIENFPPGAARIYLKKELFF</sequence>
<dbReference type="InterPro" id="IPR000182">
    <property type="entry name" value="GNAT_dom"/>
</dbReference>
<name>A0A6B8KDM6_9HYPH</name>
<reference evidence="4 5" key="1">
    <citation type="submission" date="2019-11" db="EMBL/GenBank/DDBJ databases">
        <title>The genome sequence of Methylocystis heyeri.</title>
        <authorList>
            <person name="Oshkin I.Y."/>
            <person name="Miroshnikov K."/>
            <person name="Dedysh S.N."/>
        </authorList>
    </citation>
    <scope>NUCLEOTIDE SEQUENCE [LARGE SCALE GENOMIC DNA]</scope>
    <source>
        <strain evidence="4 5">H2</strain>
    </source>
</reference>
<organism evidence="4 5">
    <name type="scientific">Methylocystis heyeri</name>
    <dbReference type="NCBI Taxonomy" id="391905"/>
    <lineage>
        <taxon>Bacteria</taxon>
        <taxon>Pseudomonadati</taxon>
        <taxon>Pseudomonadota</taxon>
        <taxon>Alphaproteobacteria</taxon>
        <taxon>Hyphomicrobiales</taxon>
        <taxon>Methylocystaceae</taxon>
        <taxon>Methylocystis</taxon>
    </lineage>
</organism>
<evidence type="ECO:0000256" key="1">
    <source>
        <dbReference type="ARBA" id="ARBA00022679"/>
    </source>
</evidence>
<dbReference type="InterPro" id="IPR050680">
    <property type="entry name" value="YpeA/RimI_acetyltransf"/>
</dbReference>
<dbReference type="Proteomes" id="UP000309061">
    <property type="component" value="Chromosome"/>
</dbReference>
<dbReference type="EMBL" id="CP046052">
    <property type="protein sequence ID" value="QGM44520.1"/>
    <property type="molecule type" value="Genomic_DNA"/>
</dbReference>
<dbReference type="PANTHER" id="PTHR43420">
    <property type="entry name" value="ACETYLTRANSFERASE"/>
    <property type="match status" value="1"/>
</dbReference>
<dbReference type="RefSeq" id="WP_136494821.1">
    <property type="nucleotide sequence ID" value="NZ_CP046052.1"/>
</dbReference>
<feature type="domain" description="N-acetyltransferase" evidence="3">
    <location>
        <begin position="5"/>
        <end position="148"/>
    </location>
</feature>
<dbReference type="SUPFAM" id="SSF55729">
    <property type="entry name" value="Acyl-CoA N-acyltransferases (Nat)"/>
    <property type="match status" value="1"/>
</dbReference>
<dbReference type="Gene3D" id="3.40.630.30">
    <property type="match status" value="1"/>
</dbReference>
<dbReference type="OrthoDB" id="9787920at2"/>
<dbReference type="PANTHER" id="PTHR43420:SF47">
    <property type="entry name" value="N-ACETYLTRANSFERASE DOMAIN-CONTAINING PROTEIN"/>
    <property type="match status" value="1"/>
</dbReference>
<gene>
    <name evidence="4" type="ORF">H2LOC_001750</name>
</gene>